<sequence>MNLFDRFFRVVRANLNQAVSGMEDPEKILNQTVNDMQNDLVKVRQAYAEVSATLKRIERQREQAATTGMEWKKRAQLALQKGEEDLAREALVRKKSADDQEASLTSQIGGMKANVDKLYTSMQQLESKIGEAKSKKDQYVARARTAKTSQKVNDMLSNVATTGGLEAFERMKAKVEELEVKADVSRELSLGGSADVSLESKFKALESDSVDDELQKMKNQLSGTAPFKLKGSYDPEVEGELERMKKNM</sequence>
<comment type="similarity">
    <text evidence="1">Belongs to the PspA/Vipp/IM30 family.</text>
</comment>
<protein>
    <submittedName>
        <fullName evidence="3">Putative membrane-associated 30 kDa protein, chloroplastic</fullName>
    </submittedName>
</protein>
<keyword evidence="2" id="KW-0175">Coiled coil</keyword>
<proteinExistence type="inferred from homology"/>
<evidence type="ECO:0000313" key="4">
    <source>
        <dbReference type="Proteomes" id="UP000247409"/>
    </source>
</evidence>
<dbReference type="EMBL" id="NBIV01000016">
    <property type="protein sequence ID" value="PXF48087.1"/>
    <property type="molecule type" value="Genomic_DNA"/>
</dbReference>
<evidence type="ECO:0000256" key="1">
    <source>
        <dbReference type="ARBA" id="ARBA00043985"/>
    </source>
</evidence>
<dbReference type="PANTHER" id="PTHR31088">
    <property type="entry name" value="MEMBRANE-ASSOCIATED PROTEIN VIPP1, CHLOROPLASTIC"/>
    <property type="match status" value="1"/>
</dbReference>
<name>A0A2V3J267_9FLOR</name>
<dbReference type="OrthoDB" id="434485at2759"/>
<feature type="coiled-coil region" evidence="2">
    <location>
        <begin position="40"/>
        <end position="67"/>
    </location>
</feature>
<evidence type="ECO:0000256" key="2">
    <source>
        <dbReference type="SAM" id="Coils"/>
    </source>
</evidence>
<dbReference type="InterPro" id="IPR007157">
    <property type="entry name" value="PspA_VIPP1"/>
</dbReference>
<dbReference type="AlphaFoldDB" id="A0A2V3J267"/>
<keyword evidence="4" id="KW-1185">Reference proteome</keyword>
<reference evidence="3 4" key="1">
    <citation type="journal article" date="2018" name="Mol. Biol. Evol.">
        <title>Analysis of the draft genome of the red seaweed Gracilariopsis chorda provides insights into genome size evolution in Rhodophyta.</title>
        <authorList>
            <person name="Lee J."/>
            <person name="Yang E.C."/>
            <person name="Graf L."/>
            <person name="Yang J.H."/>
            <person name="Qiu H."/>
            <person name="Zel Zion U."/>
            <person name="Chan C.X."/>
            <person name="Stephens T.G."/>
            <person name="Weber A.P.M."/>
            <person name="Boo G.H."/>
            <person name="Boo S.M."/>
            <person name="Kim K.M."/>
            <person name="Shin Y."/>
            <person name="Jung M."/>
            <person name="Lee S.J."/>
            <person name="Yim H.S."/>
            <person name="Lee J.H."/>
            <person name="Bhattacharya D."/>
            <person name="Yoon H.S."/>
        </authorList>
    </citation>
    <scope>NUCLEOTIDE SEQUENCE [LARGE SCALE GENOMIC DNA]</scope>
    <source>
        <strain evidence="3 4">SKKU-2015</strain>
        <tissue evidence="3">Whole body</tissue>
    </source>
</reference>
<gene>
    <name evidence="3" type="ORF">BWQ96_02039</name>
</gene>
<accession>A0A2V3J267</accession>
<feature type="coiled-coil region" evidence="2">
    <location>
        <begin position="115"/>
        <end position="142"/>
    </location>
</feature>
<organism evidence="3 4">
    <name type="scientific">Gracilariopsis chorda</name>
    <dbReference type="NCBI Taxonomy" id="448386"/>
    <lineage>
        <taxon>Eukaryota</taxon>
        <taxon>Rhodophyta</taxon>
        <taxon>Florideophyceae</taxon>
        <taxon>Rhodymeniophycidae</taxon>
        <taxon>Gracilariales</taxon>
        <taxon>Gracilariaceae</taxon>
        <taxon>Gracilariopsis</taxon>
    </lineage>
</organism>
<dbReference type="Pfam" id="PF04012">
    <property type="entry name" value="PspA_IM30"/>
    <property type="match status" value="1"/>
</dbReference>
<evidence type="ECO:0000313" key="3">
    <source>
        <dbReference type="EMBL" id="PXF48087.1"/>
    </source>
</evidence>
<dbReference type="Proteomes" id="UP000247409">
    <property type="component" value="Unassembled WGS sequence"/>
</dbReference>
<comment type="caution">
    <text evidence="3">The sequence shown here is derived from an EMBL/GenBank/DDBJ whole genome shotgun (WGS) entry which is preliminary data.</text>
</comment>
<dbReference type="PANTHER" id="PTHR31088:SF6">
    <property type="entry name" value="PHAGE SHOCK PROTEIN A"/>
    <property type="match status" value="1"/>
</dbReference>